<reference evidence="2" key="1">
    <citation type="submission" date="2016-10" db="EMBL/GenBank/DDBJ databases">
        <authorList>
            <person name="Varghese N."/>
            <person name="Submissions S."/>
        </authorList>
    </citation>
    <scope>NUCLEOTIDE SEQUENCE [LARGE SCALE GENOMIC DNA]</scope>
    <source>
        <strain evidence="2">DSM 24729</strain>
    </source>
</reference>
<gene>
    <name evidence="1" type="ORF">SAMN04487992_10830</name>
</gene>
<proteinExistence type="predicted"/>
<keyword evidence="2" id="KW-1185">Reference proteome</keyword>
<sequence length="186" mass="22242">MSTTYDNISIEFKKKELLFPKGYYFKYSSIHKSRKIEAKDISEINLNTIPPSLVYKDQEVIFLKSESTTILEKFAKENNIPLRNRFDIWEHICRPFLDTAFEETEKIAAIKKLSKNGISKIELQIIQKKIAKTMFLNCIVWEWVYLGLFDYLDWTFLTKKKYWWAMELALHNYKNTFTEDIVPTKE</sequence>
<name>A0A1G7IU98_9FLAO</name>
<evidence type="ECO:0000313" key="1">
    <source>
        <dbReference type="EMBL" id="SDF16124.1"/>
    </source>
</evidence>
<dbReference type="AlphaFoldDB" id="A0A1G7IU98"/>
<dbReference type="Proteomes" id="UP000182114">
    <property type="component" value="Unassembled WGS sequence"/>
</dbReference>
<dbReference type="EMBL" id="FNBD01000008">
    <property type="protein sequence ID" value="SDF16124.1"/>
    <property type="molecule type" value="Genomic_DNA"/>
</dbReference>
<accession>A0A1G7IU98</accession>
<evidence type="ECO:0000313" key="2">
    <source>
        <dbReference type="Proteomes" id="UP000182114"/>
    </source>
</evidence>
<protein>
    <submittedName>
        <fullName evidence="1">Uncharacterized protein</fullName>
    </submittedName>
</protein>
<organism evidence="1 2">
    <name type="scientific">Cellulophaga baltica</name>
    <dbReference type="NCBI Taxonomy" id="76594"/>
    <lineage>
        <taxon>Bacteria</taxon>
        <taxon>Pseudomonadati</taxon>
        <taxon>Bacteroidota</taxon>
        <taxon>Flavobacteriia</taxon>
        <taxon>Flavobacteriales</taxon>
        <taxon>Flavobacteriaceae</taxon>
        <taxon>Cellulophaga</taxon>
    </lineage>
</organism>
<dbReference type="RefSeq" id="WP_074538778.1">
    <property type="nucleotide sequence ID" value="NZ_FNBD01000008.1"/>
</dbReference>